<dbReference type="PROSITE" id="PS50089">
    <property type="entry name" value="ZF_RING_2"/>
    <property type="match status" value="1"/>
</dbReference>
<protein>
    <recommendedName>
        <fullName evidence="11">RING-type domain-containing protein</fullName>
    </recommendedName>
</protein>
<reference evidence="10" key="1">
    <citation type="journal article" date="2011" name="Genome Res.">
        <title>Phylogeny-wide analysis of social amoeba genomes highlights ancient origins for complex intercellular communication.</title>
        <authorList>
            <person name="Heidel A.J."/>
            <person name="Lawal H.M."/>
            <person name="Felder M."/>
            <person name="Schilde C."/>
            <person name="Helps N.R."/>
            <person name="Tunggal B."/>
            <person name="Rivero F."/>
            <person name="John U."/>
            <person name="Schleicher M."/>
            <person name="Eichinger L."/>
            <person name="Platzer M."/>
            <person name="Noegel A.A."/>
            <person name="Schaap P."/>
            <person name="Gloeckner G."/>
        </authorList>
    </citation>
    <scope>NUCLEOTIDE SEQUENCE [LARGE SCALE GENOMIC DNA]</scope>
    <source>
        <strain evidence="10">SH3</strain>
    </source>
</reference>
<dbReference type="STRING" id="1054147.F4PQR3"/>
<feature type="domain" description="RING-type" evidence="7">
    <location>
        <begin position="35"/>
        <end position="74"/>
    </location>
</feature>
<dbReference type="GO" id="GO:0061630">
    <property type="term" value="F:ubiquitin protein ligase activity"/>
    <property type="evidence" value="ECO:0007669"/>
    <property type="project" value="TreeGrafter"/>
</dbReference>
<dbReference type="EMBL" id="GL883010">
    <property type="protein sequence ID" value="EGG22021.1"/>
    <property type="molecule type" value="Genomic_DNA"/>
</dbReference>
<evidence type="ECO:0000256" key="1">
    <source>
        <dbReference type="ARBA" id="ARBA00004496"/>
    </source>
</evidence>
<keyword evidence="5" id="KW-0862">Zinc</keyword>
<evidence type="ECO:0000313" key="10">
    <source>
        <dbReference type="Proteomes" id="UP000007797"/>
    </source>
</evidence>
<dbReference type="InterPro" id="IPR052088">
    <property type="entry name" value="E3_ubiquitin-ligase_SINA"/>
</dbReference>
<dbReference type="InterPro" id="IPR013083">
    <property type="entry name" value="Znf_RING/FYVE/PHD"/>
</dbReference>
<evidence type="ECO:0000256" key="6">
    <source>
        <dbReference type="PROSITE-ProRule" id="PRU00175"/>
    </source>
</evidence>
<dbReference type="PANTHER" id="PTHR10315">
    <property type="entry name" value="E3 UBIQUITIN PROTEIN LIGASE SIAH"/>
    <property type="match status" value="1"/>
</dbReference>
<dbReference type="RefSeq" id="XP_004359872.1">
    <property type="nucleotide sequence ID" value="XM_004359815.1"/>
</dbReference>
<keyword evidence="3" id="KW-0479">Metal-binding</keyword>
<dbReference type="Pfam" id="PF21362">
    <property type="entry name" value="Sina_RING"/>
    <property type="match status" value="1"/>
</dbReference>
<keyword evidence="4 6" id="KW-0863">Zinc-finger</keyword>
<dbReference type="GeneID" id="14872939"/>
<evidence type="ECO:0000256" key="2">
    <source>
        <dbReference type="ARBA" id="ARBA00022490"/>
    </source>
</evidence>
<dbReference type="SUPFAM" id="SSF57850">
    <property type="entry name" value="RING/U-box"/>
    <property type="match status" value="1"/>
</dbReference>
<dbReference type="InterPro" id="IPR001841">
    <property type="entry name" value="Znf_RING"/>
</dbReference>
<dbReference type="PANTHER" id="PTHR10315:SF117">
    <property type="entry name" value="RING-TYPE E3 UBIQUITIN TRANSFERASE"/>
    <property type="match status" value="1"/>
</dbReference>
<feature type="domain" description="MATH" evidence="8">
    <location>
        <begin position="255"/>
        <end position="373"/>
    </location>
</feature>
<dbReference type="InterPro" id="IPR008974">
    <property type="entry name" value="TRAF-like"/>
</dbReference>
<dbReference type="PROSITE" id="PS50144">
    <property type="entry name" value="MATH"/>
    <property type="match status" value="1"/>
</dbReference>
<evidence type="ECO:0000256" key="5">
    <source>
        <dbReference type="ARBA" id="ARBA00022833"/>
    </source>
</evidence>
<evidence type="ECO:0000259" key="8">
    <source>
        <dbReference type="PROSITE" id="PS50144"/>
    </source>
</evidence>
<sequence length="386" mass="44371">MSDEEEEEDNDDDLESQLSIEQRVVNQSDLDALTCPICLSLMTSPVKQCVSGHLGCESCLEKVAETTGRCPQCRIRISKGKLSRSLLADQMLSSLKVGILSVVGSMDIHCENQFRYNKETDKWEKDENGCQEITTVATSDDHMKTCKYNLLKCPFGEDFCDFTGTKEEVDKHILSELSDHIAGNHQYMNCQIESLKQQFNESIESFKESYNQQMNTQIQLLQQQIKSIEFTNVYTDEKLRKYKEKTKEMIKHTPAVQFEWVIENFGEKYKSKTDQESDDFKMGGFDWYIASYMDSNEDDTGQLGFYVHLHNNPGKLVKMCFTLEVVFSCSQSYSEQLTYIYDHTDTGSGFDRDPEIYLKGIQDNDSVTVQFKGFVSSIKDDPDFKK</sequence>
<organism evidence="9 10">
    <name type="scientific">Cavenderia fasciculata</name>
    <name type="common">Slime mold</name>
    <name type="synonym">Dictyostelium fasciculatum</name>
    <dbReference type="NCBI Taxonomy" id="261658"/>
    <lineage>
        <taxon>Eukaryota</taxon>
        <taxon>Amoebozoa</taxon>
        <taxon>Evosea</taxon>
        <taxon>Eumycetozoa</taxon>
        <taxon>Dictyostelia</taxon>
        <taxon>Acytosteliales</taxon>
        <taxon>Cavenderiaceae</taxon>
        <taxon>Cavenderia</taxon>
    </lineage>
</organism>
<evidence type="ECO:0000256" key="3">
    <source>
        <dbReference type="ARBA" id="ARBA00022723"/>
    </source>
</evidence>
<gene>
    <name evidence="9" type="ORF">DFA_01910</name>
</gene>
<keyword evidence="10" id="KW-1185">Reference proteome</keyword>
<dbReference type="CDD" id="cd16571">
    <property type="entry name" value="RING-HC_SIAHs"/>
    <property type="match status" value="1"/>
</dbReference>
<dbReference type="Gene3D" id="2.60.210.10">
    <property type="entry name" value="Apoptosis, Tumor Necrosis Factor Receptor Associated Protein 2, Chain A"/>
    <property type="match status" value="1"/>
</dbReference>
<dbReference type="InterPro" id="IPR049548">
    <property type="entry name" value="Sina-like_RING"/>
</dbReference>
<keyword evidence="2" id="KW-0963">Cytoplasm</keyword>
<dbReference type="GO" id="GO:0005737">
    <property type="term" value="C:cytoplasm"/>
    <property type="evidence" value="ECO:0007669"/>
    <property type="project" value="UniProtKB-SubCell"/>
</dbReference>
<dbReference type="CDD" id="cd00121">
    <property type="entry name" value="MATH"/>
    <property type="match status" value="1"/>
</dbReference>
<dbReference type="AlphaFoldDB" id="F4PQR3"/>
<dbReference type="Gene3D" id="3.30.40.10">
    <property type="entry name" value="Zinc/RING finger domain, C3HC4 (zinc finger)"/>
    <property type="match status" value="2"/>
</dbReference>
<dbReference type="KEGG" id="dfa:DFA_01910"/>
<dbReference type="GO" id="GO:0008270">
    <property type="term" value="F:zinc ion binding"/>
    <property type="evidence" value="ECO:0007669"/>
    <property type="project" value="UniProtKB-KW"/>
</dbReference>
<dbReference type="Pfam" id="PF21361">
    <property type="entry name" value="Sina_ZnF"/>
    <property type="match status" value="1"/>
</dbReference>
<evidence type="ECO:0000259" key="7">
    <source>
        <dbReference type="PROSITE" id="PS50089"/>
    </source>
</evidence>
<evidence type="ECO:0000313" key="9">
    <source>
        <dbReference type="EMBL" id="EGG22021.1"/>
    </source>
</evidence>
<dbReference type="SUPFAM" id="SSF49599">
    <property type="entry name" value="TRAF domain-like"/>
    <property type="match status" value="2"/>
</dbReference>
<evidence type="ECO:0008006" key="11">
    <source>
        <dbReference type="Google" id="ProtNLM"/>
    </source>
</evidence>
<dbReference type="Proteomes" id="UP000007797">
    <property type="component" value="Unassembled WGS sequence"/>
</dbReference>
<proteinExistence type="predicted"/>
<accession>F4PQR3</accession>
<name>F4PQR3_CACFS</name>
<evidence type="ECO:0000256" key="4">
    <source>
        <dbReference type="ARBA" id="ARBA00022771"/>
    </source>
</evidence>
<dbReference type="OrthoDB" id="10009200at2759"/>
<comment type="subcellular location">
    <subcellularLocation>
        <location evidence="1">Cytoplasm</location>
    </subcellularLocation>
</comment>
<dbReference type="InterPro" id="IPR002083">
    <property type="entry name" value="MATH/TRAF_dom"/>
</dbReference>